<proteinExistence type="predicted"/>
<dbReference type="InterPro" id="IPR031312">
    <property type="entry name" value="Na/sul_symport_CS"/>
</dbReference>
<dbReference type="PANTHER" id="PTHR43652:SF2">
    <property type="entry name" value="BASIC AMINO ACID ANTIPORTER YFCC-RELATED"/>
    <property type="match status" value="1"/>
</dbReference>
<keyword evidence="6 7" id="KW-0472">Membrane</keyword>
<dbReference type="InterPro" id="IPR051679">
    <property type="entry name" value="DASS-Related_Transporters"/>
</dbReference>
<dbReference type="Proteomes" id="UP000186002">
    <property type="component" value="Unassembled WGS sequence"/>
</dbReference>
<comment type="subcellular location">
    <subcellularLocation>
        <location evidence="1">Membrane</location>
        <topology evidence="1">Multi-pass membrane protein</topology>
    </subcellularLocation>
</comment>
<evidence type="ECO:0000313" key="9">
    <source>
        <dbReference type="EMBL" id="SHN15066.1"/>
    </source>
</evidence>
<protein>
    <submittedName>
        <fullName evidence="9">TrkA-C domain-containing protein</fullName>
    </submittedName>
</protein>
<dbReference type="SUPFAM" id="SSF116726">
    <property type="entry name" value="TrkA C-terminal domain-like"/>
    <property type="match status" value="2"/>
</dbReference>
<organism evidence="9 10">
    <name type="scientific">Roseibium suaedae</name>
    <dbReference type="NCBI Taxonomy" id="735517"/>
    <lineage>
        <taxon>Bacteria</taxon>
        <taxon>Pseudomonadati</taxon>
        <taxon>Pseudomonadota</taxon>
        <taxon>Alphaproteobacteria</taxon>
        <taxon>Hyphomicrobiales</taxon>
        <taxon>Stappiaceae</taxon>
        <taxon>Roseibium</taxon>
    </lineage>
</organism>
<feature type="transmembrane region" description="Helical" evidence="7">
    <location>
        <begin position="402"/>
        <end position="435"/>
    </location>
</feature>
<dbReference type="PROSITE" id="PS51202">
    <property type="entry name" value="RCK_C"/>
    <property type="match status" value="2"/>
</dbReference>
<feature type="transmembrane region" description="Helical" evidence="7">
    <location>
        <begin position="187"/>
        <end position="207"/>
    </location>
</feature>
<name>A0A1M7PDN7_9HYPH</name>
<dbReference type="PROSITE" id="PS01271">
    <property type="entry name" value="NA_SULFATE"/>
    <property type="match status" value="1"/>
</dbReference>
<evidence type="ECO:0000256" key="4">
    <source>
        <dbReference type="ARBA" id="ARBA00022737"/>
    </source>
</evidence>
<evidence type="ECO:0000313" key="10">
    <source>
        <dbReference type="Proteomes" id="UP000186002"/>
    </source>
</evidence>
<evidence type="ECO:0000256" key="5">
    <source>
        <dbReference type="ARBA" id="ARBA00022989"/>
    </source>
</evidence>
<evidence type="ECO:0000259" key="8">
    <source>
        <dbReference type="PROSITE" id="PS51202"/>
    </source>
</evidence>
<dbReference type="InterPro" id="IPR006037">
    <property type="entry name" value="RCK_C"/>
</dbReference>
<feature type="transmembrane region" description="Helical" evidence="7">
    <location>
        <begin position="146"/>
        <end position="167"/>
    </location>
</feature>
<dbReference type="Pfam" id="PF02080">
    <property type="entry name" value="TrkA_C"/>
    <property type="match status" value="1"/>
</dbReference>
<dbReference type="OrthoDB" id="9809303at2"/>
<keyword evidence="2" id="KW-0813">Transport</keyword>
<dbReference type="AlphaFoldDB" id="A0A1M7PDN7"/>
<sequence>MFAEFLEAHQALFALLILAVMFAAFLSERLAPEIVAAAAAAVCLGLGFLSQDEALAAFSNPAPITIAAMFILSGALVRTGVLDALADLVVSRAQERPILSISAFVLISMLASAVVNNTPVVLVLIPVVIKLAKAIGVAPTRLLIPLSYTAILGGTLSLLGTSTNLLVDGVARQQGLEPFGIFEITPYGIITALSGLATMLLLGKFLLPHREDAAQDLLLGETEFLTEVALISEELDGKTIADLAELNRPGIVVTGVRRGTEVTRSDLDAFELKKGDVLIVRAPTSEVLTLNSLKDFRVGLRSAQKKGEDHIVVEAVVAPRRTTQGIPISSLSLGRRFGIRILGAHRHNHIPGPELGAVRLKAADKLLIEGPAAGFEELSAETELVSVSHPTGRAYRRSKAPIALLALAGVVILSAMGFMSIGSLALIAVALLLLLRCIDPDEAWDSLNGSVLVLIFSMLMVGKALENTGAVEMIVSALTPLMSAVPGFAALLLIYLAASVMTEMVTNNAVAVVLTPVVIGLAEPLGIDARAIVMTVMFGASASFATPIGYQTNTLVYGAANYQFSDFLKIGVPMNLIVGLVTTTAIWFSFHGL</sequence>
<feature type="domain" description="RCK C-terminal" evidence="8">
    <location>
        <begin position="212"/>
        <end position="296"/>
    </location>
</feature>
<gene>
    <name evidence="9" type="ORF">SAMN05444272_4335</name>
</gene>
<feature type="transmembrane region" description="Helical" evidence="7">
    <location>
        <begin position="64"/>
        <end position="86"/>
    </location>
</feature>
<feature type="transmembrane region" description="Helical" evidence="7">
    <location>
        <begin position="529"/>
        <end position="550"/>
    </location>
</feature>
<dbReference type="PANTHER" id="PTHR43652">
    <property type="entry name" value="BASIC AMINO ACID ANTIPORTER YFCC-RELATED"/>
    <property type="match status" value="1"/>
</dbReference>
<dbReference type="GO" id="GO:0006813">
    <property type="term" value="P:potassium ion transport"/>
    <property type="evidence" value="ECO:0007669"/>
    <property type="project" value="InterPro"/>
</dbReference>
<dbReference type="EMBL" id="FRBW01000007">
    <property type="protein sequence ID" value="SHN15066.1"/>
    <property type="molecule type" value="Genomic_DNA"/>
</dbReference>
<feature type="transmembrane region" description="Helical" evidence="7">
    <location>
        <begin position="570"/>
        <end position="590"/>
    </location>
</feature>
<dbReference type="GO" id="GO:0005886">
    <property type="term" value="C:plasma membrane"/>
    <property type="evidence" value="ECO:0007669"/>
    <property type="project" value="TreeGrafter"/>
</dbReference>
<dbReference type="RefSeq" id="WP_073015457.1">
    <property type="nucleotide sequence ID" value="NZ_FRBW01000007.1"/>
</dbReference>
<keyword evidence="3 7" id="KW-0812">Transmembrane</keyword>
<keyword evidence="10" id="KW-1185">Reference proteome</keyword>
<evidence type="ECO:0000256" key="7">
    <source>
        <dbReference type="SAM" id="Phobius"/>
    </source>
</evidence>
<feature type="transmembrane region" description="Helical" evidence="7">
    <location>
        <begin position="98"/>
        <end position="115"/>
    </location>
</feature>
<dbReference type="Pfam" id="PF03600">
    <property type="entry name" value="CitMHS"/>
    <property type="match status" value="1"/>
</dbReference>
<feature type="transmembrane region" description="Helical" evidence="7">
    <location>
        <begin position="447"/>
        <end position="465"/>
    </location>
</feature>
<dbReference type="InterPro" id="IPR004680">
    <property type="entry name" value="Cit_transptr-like_dom"/>
</dbReference>
<dbReference type="Gene3D" id="3.30.70.1450">
    <property type="entry name" value="Regulator of K+ conductance, C-terminal domain"/>
    <property type="match status" value="2"/>
</dbReference>
<keyword evidence="5 7" id="KW-1133">Transmembrane helix</keyword>
<feature type="domain" description="RCK C-terminal" evidence="8">
    <location>
        <begin position="300"/>
        <end position="384"/>
    </location>
</feature>
<keyword evidence="4" id="KW-0677">Repeat</keyword>
<dbReference type="STRING" id="735517.SAMN05444272_4335"/>
<evidence type="ECO:0000256" key="2">
    <source>
        <dbReference type="ARBA" id="ARBA00022448"/>
    </source>
</evidence>
<feature type="transmembrane region" description="Helical" evidence="7">
    <location>
        <begin position="504"/>
        <end position="522"/>
    </location>
</feature>
<evidence type="ECO:0000256" key="1">
    <source>
        <dbReference type="ARBA" id="ARBA00004141"/>
    </source>
</evidence>
<evidence type="ECO:0000256" key="3">
    <source>
        <dbReference type="ARBA" id="ARBA00022692"/>
    </source>
</evidence>
<dbReference type="InterPro" id="IPR036721">
    <property type="entry name" value="RCK_C_sf"/>
</dbReference>
<accession>A0A1M7PDN7</accession>
<reference evidence="9 10" key="1">
    <citation type="submission" date="2016-11" db="EMBL/GenBank/DDBJ databases">
        <authorList>
            <person name="Jaros S."/>
            <person name="Januszkiewicz K."/>
            <person name="Wedrychowicz H."/>
        </authorList>
    </citation>
    <scope>NUCLEOTIDE SEQUENCE [LARGE SCALE GENOMIC DNA]</scope>
    <source>
        <strain evidence="9 10">DSM 22153</strain>
    </source>
</reference>
<dbReference type="GO" id="GO:0008324">
    <property type="term" value="F:monoatomic cation transmembrane transporter activity"/>
    <property type="evidence" value="ECO:0007669"/>
    <property type="project" value="InterPro"/>
</dbReference>
<evidence type="ECO:0000256" key="6">
    <source>
        <dbReference type="ARBA" id="ARBA00023136"/>
    </source>
</evidence>
<feature type="transmembrane region" description="Helical" evidence="7">
    <location>
        <begin position="477"/>
        <end position="498"/>
    </location>
</feature>